<evidence type="ECO:0000256" key="4">
    <source>
        <dbReference type="ARBA" id="ARBA00022980"/>
    </source>
</evidence>
<evidence type="ECO:0000313" key="12">
    <source>
        <dbReference type="EMBL" id="OGZ60590.1"/>
    </source>
</evidence>
<evidence type="ECO:0000256" key="3">
    <source>
        <dbReference type="ARBA" id="ARBA00022884"/>
    </source>
</evidence>
<dbReference type="GO" id="GO:0006412">
    <property type="term" value="P:translation"/>
    <property type="evidence" value="ECO:0007669"/>
    <property type="project" value="UniProtKB-UniRule"/>
</dbReference>
<dbReference type="Pfam" id="PF00237">
    <property type="entry name" value="Ribosomal_L22"/>
    <property type="match status" value="1"/>
</dbReference>
<reference evidence="12 13" key="1">
    <citation type="journal article" date="2016" name="Nat. Commun.">
        <title>Thousands of microbial genomes shed light on interconnected biogeochemical processes in an aquifer system.</title>
        <authorList>
            <person name="Anantharaman K."/>
            <person name="Brown C.T."/>
            <person name="Hug L.A."/>
            <person name="Sharon I."/>
            <person name="Castelle C.J."/>
            <person name="Probst A.J."/>
            <person name="Thomas B.C."/>
            <person name="Singh A."/>
            <person name="Wilkins M.J."/>
            <person name="Karaoz U."/>
            <person name="Brodie E.L."/>
            <person name="Williams K.H."/>
            <person name="Hubbard S.S."/>
            <person name="Banfield J.F."/>
        </authorList>
    </citation>
    <scope>NUCLEOTIDE SEQUENCE [LARGE SCALE GENOMIC DNA]</scope>
</reference>
<keyword evidence="2 7" id="KW-0699">rRNA-binding</keyword>
<evidence type="ECO:0000256" key="7">
    <source>
        <dbReference type="HAMAP-Rule" id="MF_01331"/>
    </source>
</evidence>
<dbReference type="InterPro" id="IPR001063">
    <property type="entry name" value="Ribosomal_uL22"/>
</dbReference>
<evidence type="ECO:0000256" key="11">
    <source>
        <dbReference type="SAM" id="MobiDB-lite"/>
    </source>
</evidence>
<dbReference type="InterPro" id="IPR005727">
    <property type="entry name" value="Ribosomal_uL22_bac/chlpt-type"/>
</dbReference>
<keyword evidence="4 7" id="KW-0689">Ribosomal protein</keyword>
<dbReference type="HAMAP" id="MF_01331_B">
    <property type="entry name" value="Ribosomal_uL22_B"/>
    <property type="match status" value="1"/>
</dbReference>
<evidence type="ECO:0000256" key="6">
    <source>
        <dbReference type="ARBA" id="ARBA00035207"/>
    </source>
</evidence>
<keyword evidence="5 7" id="KW-0687">Ribonucleoprotein</keyword>
<dbReference type="InterPro" id="IPR036394">
    <property type="entry name" value="Ribosomal_uL22_sf"/>
</dbReference>
<dbReference type="GO" id="GO:0003735">
    <property type="term" value="F:structural constituent of ribosome"/>
    <property type="evidence" value="ECO:0007669"/>
    <property type="project" value="InterPro"/>
</dbReference>
<comment type="similarity">
    <text evidence="1 7 8">Belongs to the universal ribosomal protein uL22 family.</text>
</comment>
<feature type="region of interest" description="Disordered" evidence="11">
    <location>
        <begin position="114"/>
        <end position="137"/>
    </location>
</feature>
<keyword evidence="3 7" id="KW-0694">RNA-binding</keyword>
<evidence type="ECO:0000256" key="2">
    <source>
        <dbReference type="ARBA" id="ARBA00022730"/>
    </source>
</evidence>
<comment type="function">
    <text evidence="7">The globular domain of the protein is located near the polypeptide exit tunnel on the outside of the subunit, while an extended beta-hairpin is found that lines the wall of the exit tunnel in the center of the 70S ribosome.</text>
</comment>
<dbReference type="NCBIfam" id="TIGR01044">
    <property type="entry name" value="rplV_bact"/>
    <property type="match status" value="1"/>
</dbReference>
<evidence type="ECO:0000256" key="8">
    <source>
        <dbReference type="RuleBase" id="RU004005"/>
    </source>
</evidence>
<organism evidence="12 13">
    <name type="scientific">Candidatus Spechtbacteria bacterium RIFCSPLOWO2_01_FULL_43_12</name>
    <dbReference type="NCBI Taxonomy" id="1802162"/>
    <lineage>
        <taxon>Bacteria</taxon>
        <taxon>Candidatus Spechtiibacteriota</taxon>
    </lineage>
</organism>
<gene>
    <name evidence="7" type="primary">rplV</name>
    <name evidence="12" type="ORF">A2919_01780</name>
</gene>
<evidence type="ECO:0000256" key="1">
    <source>
        <dbReference type="ARBA" id="ARBA00009451"/>
    </source>
</evidence>
<dbReference type="Proteomes" id="UP000178835">
    <property type="component" value="Unassembled WGS sequence"/>
</dbReference>
<dbReference type="Gene3D" id="3.90.470.10">
    <property type="entry name" value="Ribosomal protein L22/L17"/>
    <property type="match status" value="1"/>
</dbReference>
<dbReference type="PANTHER" id="PTHR13501">
    <property type="entry name" value="CHLOROPLAST 50S RIBOSOMAL PROTEIN L22-RELATED"/>
    <property type="match status" value="1"/>
</dbReference>
<evidence type="ECO:0000256" key="5">
    <source>
        <dbReference type="ARBA" id="ARBA00023274"/>
    </source>
</evidence>
<protein>
    <recommendedName>
        <fullName evidence="6 7">Large ribosomal subunit protein uL22</fullName>
    </recommendedName>
</protein>
<dbReference type="CDD" id="cd00336">
    <property type="entry name" value="Ribosomal_L22"/>
    <property type="match status" value="1"/>
</dbReference>
<proteinExistence type="inferred from homology"/>
<comment type="caution">
    <text evidence="12">The sequence shown here is derived from an EMBL/GenBank/DDBJ whole genome shotgun (WGS) entry which is preliminary data.</text>
</comment>
<dbReference type="PANTHER" id="PTHR13501:SF8">
    <property type="entry name" value="LARGE RIBOSOMAL SUBUNIT PROTEIN UL22M"/>
    <property type="match status" value="1"/>
</dbReference>
<dbReference type="InterPro" id="IPR047867">
    <property type="entry name" value="Ribosomal_uL22_bac/org-type"/>
</dbReference>
<dbReference type="SUPFAM" id="SSF54843">
    <property type="entry name" value="Ribosomal protein L22"/>
    <property type="match status" value="1"/>
</dbReference>
<dbReference type="AlphaFoldDB" id="A0A1G2HE74"/>
<evidence type="ECO:0000256" key="10">
    <source>
        <dbReference type="RuleBase" id="RU004008"/>
    </source>
</evidence>
<evidence type="ECO:0000256" key="9">
    <source>
        <dbReference type="RuleBase" id="RU004006"/>
    </source>
</evidence>
<name>A0A1G2HE74_9BACT</name>
<comment type="subunit">
    <text evidence="7 9">Part of the 50S ribosomal subunit.</text>
</comment>
<dbReference type="GO" id="GO:0019843">
    <property type="term" value="F:rRNA binding"/>
    <property type="evidence" value="ECO:0007669"/>
    <property type="project" value="UniProtKB-UniRule"/>
</dbReference>
<dbReference type="EMBL" id="MHOH01000017">
    <property type="protein sequence ID" value="OGZ60590.1"/>
    <property type="molecule type" value="Genomic_DNA"/>
</dbReference>
<accession>A0A1G2HE74</accession>
<evidence type="ECO:0000313" key="13">
    <source>
        <dbReference type="Proteomes" id="UP000178835"/>
    </source>
</evidence>
<sequence>MAEYKAKLSHLKISPRKVRLVADLIRGGNVRDAKLQLKFYSKRASGPILKLLNSAVSNAKSIRKEDIKEENLFIKKITVDEGPKLKRFRPVARGRSVEIQKKTSHITLVLGELDNDKLPNPKPKTEAKKLTKLKAKS</sequence>
<feature type="compositionally biased region" description="Basic and acidic residues" evidence="11">
    <location>
        <begin position="114"/>
        <end position="129"/>
    </location>
</feature>
<dbReference type="GO" id="GO:0022625">
    <property type="term" value="C:cytosolic large ribosomal subunit"/>
    <property type="evidence" value="ECO:0007669"/>
    <property type="project" value="TreeGrafter"/>
</dbReference>
<comment type="function">
    <text evidence="7 10">This protein binds specifically to 23S rRNA; its binding is stimulated by other ribosomal proteins, e.g., L4, L17, and L20. It is important during the early stages of 50S assembly. It makes multiple contacts with different domains of the 23S rRNA in the assembled 50S subunit and ribosome.</text>
</comment>